<sequence length="149" mass="17625">MLEVHEGLNAGCTGHLWLLHHLFHFLIELDMQEWAITWNYHTLWLHGQRDRSPQDIFLFSHLQDGPWGIELKPVPPEEEVLDPASYGIDWEELDDRTIQAHFMDRQEHEEEFYQTHDDPSIPCYLNHVPVEAPNCPFNGKQVEYLDGRL</sequence>
<name>A0A0W0EZL8_MONRR</name>
<dbReference type="EMBL" id="LATX01002431">
    <property type="protein sequence ID" value="KTB29510.1"/>
    <property type="molecule type" value="Genomic_DNA"/>
</dbReference>
<dbReference type="AlphaFoldDB" id="A0A0W0EZL8"/>
<evidence type="ECO:0000313" key="1">
    <source>
        <dbReference type="EMBL" id="KTB29510.1"/>
    </source>
</evidence>
<organism evidence="1 2">
    <name type="scientific">Moniliophthora roreri</name>
    <name type="common">Frosty pod rot fungus</name>
    <name type="synonym">Monilia roreri</name>
    <dbReference type="NCBI Taxonomy" id="221103"/>
    <lineage>
        <taxon>Eukaryota</taxon>
        <taxon>Fungi</taxon>
        <taxon>Dikarya</taxon>
        <taxon>Basidiomycota</taxon>
        <taxon>Agaricomycotina</taxon>
        <taxon>Agaricomycetes</taxon>
        <taxon>Agaricomycetidae</taxon>
        <taxon>Agaricales</taxon>
        <taxon>Marasmiineae</taxon>
        <taxon>Marasmiaceae</taxon>
        <taxon>Moniliophthora</taxon>
    </lineage>
</organism>
<gene>
    <name evidence="1" type="ORF">WG66_17881</name>
</gene>
<reference evidence="1 2" key="1">
    <citation type="submission" date="2015-12" db="EMBL/GenBank/DDBJ databases">
        <title>Draft genome sequence of Moniliophthora roreri, the causal agent of frosty pod rot of cacao.</title>
        <authorList>
            <person name="Aime M.C."/>
            <person name="Diaz-Valderrama J.R."/>
            <person name="Kijpornyongpan T."/>
            <person name="Phillips-Mora W."/>
        </authorList>
    </citation>
    <scope>NUCLEOTIDE SEQUENCE [LARGE SCALE GENOMIC DNA]</scope>
    <source>
        <strain evidence="1 2">MCA 2952</strain>
    </source>
</reference>
<accession>A0A0W0EZL8</accession>
<comment type="caution">
    <text evidence="1">The sequence shown here is derived from an EMBL/GenBank/DDBJ whole genome shotgun (WGS) entry which is preliminary data.</text>
</comment>
<protein>
    <submittedName>
        <fullName evidence="1">Uncharacterized protein</fullName>
    </submittedName>
</protein>
<proteinExistence type="predicted"/>
<dbReference type="Proteomes" id="UP000054988">
    <property type="component" value="Unassembled WGS sequence"/>
</dbReference>
<evidence type="ECO:0000313" key="2">
    <source>
        <dbReference type="Proteomes" id="UP000054988"/>
    </source>
</evidence>